<evidence type="ECO:0000256" key="1">
    <source>
        <dbReference type="ARBA" id="ARBA00004651"/>
    </source>
</evidence>
<evidence type="ECO:0000256" key="5">
    <source>
        <dbReference type="ARBA" id="ARBA00022989"/>
    </source>
</evidence>
<keyword evidence="4 7" id="KW-0812">Transmembrane</keyword>
<dbReference type="GO" id="GO:0005886">
    <property type="term" value="C:plasma membrane"/>
    <property type="evidence" value="ECO:0007669"/>
    <property type="project" value="UniProtKB-SubCell"/>
</dbReference>
<feature type="transmembrane region" description="Helical" evidence="7">
    <location>
        <begin position="12"/>
        <end position="33"/>
    </location>
</feature>
<evidence type="ECO:0000313" key="8">
    <source>
        <dbReference type="EMBL" id="KEY62460.1"/>
    </source>
</evidence>
<dbReference type="Proteomes" id="UP000028401">
    <property type="component" value="Unassembled WGS sequence"/>
</dbReference>
<protein>
    <submittedName>
        <fullName evidence="8">Putative membrane protein</fullName>
    </submittedName>
</protein>
<accession>A0A084AAY1</accession>
<dbReference type="PANTHER" id="PTHR30106">
    <property type="entry name" value="INNER MEMBRANE PROTEIN YEIH-RELATED"/>
    <property type="match status" value="1"/>
</dbReference>
<comment type="caution">
    <text evidence="8">The sequence shown here is derived from an EMBL/GenBank/DDBJ whole genome shotgun (WGS) entry which is preliminary data.</text>
</comment>
<feature type="transmembrane region" description="Helical" evidence="7">
    <location>
        <begin position="166"/>
        <end position="185"/>
    </location>
</feature>
<evidence type="ECO:0000256" key="3">
    <source>
        <dbReference type="ARBA" id="ARBA00022475"/>
    </source>
</evidence>
<evidence type="ECO:0000256" key="6">
    <source>
        <dbReference type="ARBA" id="ARBA00023136"/>
    </source>
</evidence>
<keyword evidence="6 7" id="KW-0472">Membrane</keyword>
<dbReference type="PANTHER" id="PTHR30106:SF2">
    <property type="entry name" value="UPF0324 INNER MEMBRANE PROTEIN YEIH"/>
    <property type="match status" value="1"/>
</dbReference>
<dbReference type="InterPro" id="IPR018383">
    <property type="entry name" value="UPF0324_pro"/>
</dbReference>
<dbReference type="PATRIC" id="fig|1415168.3.peg.1696"/>
<dbReference type="EMBL" id="AZSI01000048">
    <property type="protein sequence ID" value="KEY62460.1"/>
    <property type="molecule type" value="Genomic_DNA"/>
</dbReference>
<keyword evidence="5 7" id="KW-1133">Transmembrane helix</keyword>
<feature type="transmembrane region" description="Helical" evidence="7">
    <location>
        <begin position="222"/>
        <end position="241"/>
    </location>
</feature>
<name>A0A084AAY1_LACLC</name>
<comment type="similarity">
    <text evidence="2">Belongs to the UPF0324 family.</text>
</comment>
<evidence type="ECO:0000313" key="9">
    <source>
        <dbReference type="Proteomes" id="UP000028401"/>
    </source>
</evidence>
<organism evidence="8 9">
    <name type="scientific">Lactococcus cremoris subsp. cremoris GE214</name>
    <dbReference type="NCBI Taxonomy" id="1415168"/>
    <lineage>
        <taxon>Bacteria</taxon>
        <taxon>Bacillati</taxon>
        <taxon>Bacillota</taxon>
        <taxon>Bacilli</taxon>
        <taxon>Lactobacillales</taxon>
        <taxon>Streptococcaceae</taxon>
        <taxon>Lactococcus</taxon>
        <taxon>Lactococcus cremoris subsp. cremoris</taxon>
    </lineage>
</organism>
<proteinExistence type="inferred from homology"/>
<comment type="subcellular location">
    <subcellularLocation>
        <location evidence="1">Cell membrane</location>
        <topology evidence="1">Multi-pass membrane protein</topology>
    </subcellularLocation>
</comment>
<feature type="transmembrane region" description="Helical" evidence="7">
    <location>
        <begin position="290"/>
        <end position="310"/>
    </location>
</feature>
<feature type="transmembrane region" description="Helical" evidence="7">
    <location>
        <begin position="322"/>
        <end position="345"/>
    </location>
</feature>
<sequence>MLKLKNYIKNDRQAIMGILPGFLLSFAIAIVSYLLNRFIFHSLGSATIAILLGIILGNLYFKQVTLFAGTAWSEKKLLEFSVMFLGATVTFQTIGKLGFSGVGFILIQMISTIIFVLFMGKKLGFSANVSALMASGNAVCGSSAIAAVEPVIGAETSEKRTSIAMVNLMGTILMLSLPFLGTWIFGNNDLLRGALIGGTEQSVGQVVASATMVNPNTTTLATLFKIMRIIMLVFVVLYFGFRSKKQTKGEQATAQIKIKRNSFLPWYVVGFLVFCTLDTLIHFVPEVSATAKFLSGWCETIALAAIGLRLNLVEFIKAGRKLLIYGSSILVFQVVLAIILISLLIK</sequence>
<evidence type="ECO:0000256" key="4">
    <source>
        <dbReference type="ARBA" id="ARBA00022692"/>
    </source>
</evidence>
<gene>
    <name evidence="8" type="ORF">U725_01623</name>
</gene>
<feature type="transmembrane region" description="Helical" evidence="7">
    <location>
        <begin position="101"/>
        <end position="120"/>
    </location>
</feature>
<dbReference type="Pfam" id="PF03601">
    <property type="entry name" value="Cons_hypoth698"/>
    <property type="match status" value="1"/>
</dbReference>
<feature type="transmembrane region" description="Helical" evidence="7">
    <location>
        <begin position="39"/>
        <end position="61"/>
    </location>
</feature>
<evidence type="ECO:0000256" key="2">
    <source>
        <dbReference type="ARBA" id="ARBA00007977"/>
    </source>
</evidence>
<keyword evidence="3" id="KW-1003">Cell membrane</keyword>
<dbReference type="AlphaFoldDB" id="A0A084AAY1"/>
<reference evidence="8 9" key="1">
    <citation type="submission" date="2014-06" db="EMBL/GenBank/DDBJ databases">
        <title>Draft genome sequence of the putrescine producing strain Lactococcus lactis subsp cremoris GE214.</title>
        <authorList>
            <person name="Ladero V."/>
            <person name="Linares D.M."/>
            <person name="del Rio B."/>
            <person name="Mayo B."/>
            <person name="Martin M.C."/>
            <person name="Fernandez M."/>
            <person name="Alvarez M.A."/>
        </authorList>
    </citation>
    <scope>NUCLEOTIDE SEQUENCE [LARGE SCALE GENOMIC DNA]</scope>
    <source>
        <strain evidence="8 9">GE214</strain>
    </source>
</reference>
<evidence type="ECO:0000256" key="7">
    <source>
        <dbReference type="SAM" id="Phobius"/>
    </source>
</evidence>
<feature type="transmembrane region" description="Helical" evidence="7">
    <location>
        <begin position="262"/>
        <end position="284"/>
    </location>
</feature>